<dbReference type="InterPro" id="IPR036259">
    <property type="entry name" value="MFS_trans_sf"/>
</dbReference>
<feature type="non-terminal residue" evidence="2">
    <location>
        <position position="1"/>
    </location>
</feature>
<evidence type="ECO:0000256" key="1">
    <source>
        <dbReference type="SAM" id="Phobius"/>
    </source>
</evidence>
<keyword evidence="1" id="KW-0812">Transmembrane</keyword>
<feature type="transmembrane region" description="Helical" evidence="1">
    <location>
        <begin position="206"/>
        <end position="231"/>
    </location>
</feature>
<keyword evidence="1" id="KW-0472">Membrane</keyword>
<accession>T1A4B1</accession>
<comment type="caution">
    <text evidence="2">The sequence shown here is derived from an EMBL/GenBank/DDBJ whole genome shotgun (WGS) entry which is preliminary data.</text>
</comment>
<keyword evidence="2" id="KW-0762">Sugar transport</keyword>
<protein>
    <submittedName>
        <fullName evidence="2">Sugar transporter</fullName>
    </submittedName>
</protein>
<feature type="transmembrane region" description="Helical" evidence="1">
    <location>
        <begin position="68"/>
        <end position="89"/>
    </location>
</feature>
<name>T1A4B1_9ZZZZ</name>
<feature type="transmembrane region" description="Helical" evidence="1">
    <location>
        <begin position="32"/>
        <end position="56"/>
    </location>
</feature>
<keyword evidence="1" id="KW-1133">Transmembrane helix</keyword>
<feature type="transmembrane region" description="Helical" evidence="1">
    <location>
        <begin position="177"/>
        <end position="194"/>
    </location>
</feature>
<reference evidence="2" key="2">
    <citation type="journal article" date="2014" name="ISME J.">
        <title>Microbial stratification in low pH oxic and suboxic macroscopic growths along an acid mine drainage.</title>
        <authorList>
            <person name="Mendez-Garcia C."/>
            <person name="Mesa V."/>
            <person name="Sprenger R.R."/>
            <person name="Richter M."/>
            <person name="Diez M.S."/>
            <person name="Solano J."/>
            <person name="Bargiela R."/>
            <person name="Golyshina O.V."/>
            <person name="Manteca A."/>
            <person name="Ramos J.L."/>
            <person name="Gallego J.R."/>
            <person name="Llorente I."/>
            <person name="Martins Dos Santos V.A."/>
            <person name="Jensen O.N."/>
            <person name="Pelaez A.I."/>
            <person name="Sanchez J."/>
            <person name="Ferrer M."/>
        </authorList>
    </citation>
    <scope>NUCLEOTIDE SEQUENCE</scope>
</reference>
<dbReference type="Gene3D" id="1.20.1250.20">
    <property type="entry name" value="MFS general substrate transporter like domains"/>
    <property type="match status" value="1"/>
</dbReference>
<keyword evidence="2" id="KW-0813">Transport</keyword>
<dbReference type="GO" id="GO:0022857">
    <property type="term" value="F:transmembrane transporter activity"/>
    <property type="evidence" value="ECO:0007669"/>
    <property type="project" value="InterPro"/>
</dbReference>
<proteinExistence type="predicted"/>
<evidence type="ECO:0000313" key="2">
    <source>
        <dbReference type="EMBL" id="EQD35729.1"/>
    </source>
</evidence>
<dbReference type="SUPFAM" id="SSF103473">
    <property type="entry name" value="MFS general substrate transporter"/>
    <property type="match status" value="1"/>
</dbReference>
<dbReference type="Pfam" id="PF07690">
    <property type="entry name" value="MFS_1"/>
    <property type="match status" value="1"/>
</dbReference>
<organism evidence="2">
    <name type="scientific">mine drainage metagenome</name>
    <dbReference type="NCBI Taxonomy" id="410659"/>
    <lineage>
        <taxon>unclassified sequences</taxon>
        <taxon>metagenomes</taxon>
        <taxon>ecological metagenomes</taxon>
    </lineage>
</organism>
<dbReference type="EMBL" id="AUZY01011194">
    <property type="protein sequence ID" value="EQD35729.1"/>
    <property type="molecule type" value="Genomic_DNA"/>
</dbReference>
<dbReference type="AlphaFoldDB" id="T1A4B1"/>
<feature type="transmembrane region" description="Helical" evidence="1">
    <location>
        <begin position="141"/>
        <end position="165"/>
    </location>
</feature>
<feature type="non-terminal residue" evidence="2">
    <location>
        <position position="273"/>
    </location>
</feature>
<gene>
    <name evidence="2" type="ORF">B1B_16794</name>
</gene>
<feature type="transmembrane region" description="Helical" evidence="1">
    <location>
        <begin position="237"/>
        <end position="264"/>
    </location>
</feature>
<dbReference type="InterPro" id="IPR011701">
    <property type="entry name" value="MFS"/>
</dbReference>
<reference evidence="2" key="1">
    <citation type="submission" date="2013-08" db="EMBL/GenBank/DDBJ databases">
        <authorList>
            <person name="Mendez C."/>
            <person name="Richter M."/>
            <person name="Ferrer M."/>
            <person name="Sanchez J."/>
        </authorList>
    </citation>
    <scope>NUCLEOTIDE SEQUENCE</scope>
</reference>
<sequence length="273" mass="30017">NVCEGLASAASAPIGTMLLLETRHKRWWPEDIGLFGLISGIGTTVGLALGFVWLFALGLNQTEVTVMTFLLFVSGAFAILSGLMAWAWIEEPIRRIERRSVAELANLHRGIVERLRHARSRVLNIIEFSRQPVGRLPRKEYLFLIALGVMTVGFNVFYGPFPVFLIRTAKFSDAGVFIAYLGASAASTALFFHSGRAVEQYSPKSVFLGSLAGRVVLILLFIWGPIYVLFARGSPELVGWVTLLNALLGVSWAFISTASTLFLIRLVGRSNRG</sequence>